<protein>
    <submittedName>
        <fullName evidence="2">Unannotated protein</fullName>
    </submittedName>
</protein>
<evidence type="ECO:0000313" key="2">
    <source>
        <dbReference type="EMBL" id="CAB4965435.1"/>
    </source>
</evidence>
<reference evidence="2" key="1">
    <citation type="submission" date="2020-05" db="EMBL/GenBank/DDBJ databases">
        <authorList>
            <person name="Chiriac C."/>
            <person name="Salcher M."/>
            <person name="Ghai R."/>
            <person name="Kavagutti S V."/>
        </authorList>
    </citation>
    <scope>NUCLEOTIDE SEQUENCE</scope>
</reference>
<organism evidence="2">
    <name type="scientific">freshwater metagenome</name>
    <dbReference type="NCBI Taxonomy" id="449393"/>
    <lineage>
        <taxon>unclassified sequences</taxon>
        <taxon>metagenomes</taxon>
        <taxon>ecological metagenomes</taxon>
    </lineage>
</organism>
<dbReference type="EMBL" id="CAEZVC010000172">
    <property type="protein sequence ID" value="CAB4636867.1"/>
    <property type="molecule type" value="Genomic_DNA"/>
</dbReference>
<name>A0A6J7LCL6_9ZZZZ</name>
<sequence>MLVSECNRNFETGEYMSTIAIGAVDQQLTSIVIDGGALGRQPSIDELPTRFNRKEIESEQRRPTEQRRVHFKEWVLGGCADKNEQSAFDRWQQRVLL</sequence>
<proteinExistence type="predicted"/>
<evidence type="ECO:0000313" key="1">
    <source>
        <dbReference type="EMBL" id="CAB4636867.1"/>
    </source>
</evidence>
<dbReference type="AlphaFoldDB" id="A0A6J7LCL6"/>
<accession>A0A6J7LCL6</accession>
<gene>
    <name evidence="1" type="ORF">UFOPK1906_01828</name>
    <name evidence="2" type="ORF">UFOPK3785_01894</name>
</gene>
<dbReference type="EMBL" id="CAFBNJ010000149">
    <property type="protein sequence ID" value="CAB4965435.1"/>
    <property type="molecule type" value="Genomic_DNA"/>
</dbReference>